<gene>
    <name evidence="1" type="ORF">L3X38_045106</name>
</gene>
<evidence type="ECO:0000313" key="1">
    <source>
        <dbReference type="EMBL" id="KAI5315930.1"/>
    </source>
</evidence>
<keyword evidence="2" id="KW-1185">Reference proteome</keyword>
<evidence type="ECO:0000313" key="2">
    <source>
        <dbReference type="Proteomes" id="UP001054821"/>
    </source>
</evidence>
<accession>A0AAD4UZR4</accession>
<dbReference type="Proteomes" id="UP001054821">
    <property type="component" value="Chromosome 8"/>
</dbReference>
<comment type="caution">
    <text evidence="1">The sequence shown here is derived from an EMBL/GenBank/DDBJ whole genome shotgun (WGS) entry which is preliminary data.</text>
</comment>
<sequence length="91" mass="10411">MKWEQEHLTRNCACLRLIASVLPRSPTLLMWLFTKKKLKLTVCIDFLGGLDPQFDSVRGRILAMTPVPSVLEAYALVVEEDTRLSSQNLFF</sequence>
<organism evidence="1 2">
    <name type="scientific">Prunus dulcis</name>
    <name type="common">Almond</name>
    <name type="synonym">Amygdalus dulcis</name>
    <dbReference type="NCBI Taxonomy" id="3755"/>
    <lineage>
        <taxon>Eukaryota</taxon>
        <taxon>Viridiplantae</taxon>
        <taxon>Streptophyta</taxon>
        <taxon>Embryophyta</taxon>
        <taxon>Tracheophyta</taxon>
        <taxon>Spermatophyta</taxon>
        <taxon>Magnoliopsida</taxon>
        <taxon>eudicotyledons</taxon>
        <taxon>Gunneridae</taxon>
        <taxon>Pentapetalae</taxon>
        <taxon>rosids</taxon>
        <taxon>fabids</taxon>
        <taxon>Rosales</taxon>
        <taxon>Rosaceae</taxon>
        <taxon>Amygdaloideae</taxon>
        <taxon>Amygdaleae</taxon>
        <taxon>Prunus</taxon>
    </lineage>
</organism>
<dbReference type="AlphaFoldDB" id="A0AAD4UZR4"/>
<reference evidence="1 2" key="1">
    <citation type="journal article" date="2022" name="G3 (Bethesda)">
        <title>Whole-genome sequence and methylome profiling of the almond [Prunus dulcis (Mill.) D.A. Webb] cultivar 'Nonpareil'.</title>
        <authorList>
            <person name="D'Amico-Willman K.M."/>
            <person name="Ouma W.Z."/>
            <person name="Meulia T."/>
            <person name="Sideli G.M."/>
            <person name="Gradziel T.M."/>
            <person name="Fresnedo-Ramirez J."/>
        </authorList>
    </citation>
    <scope>NUCLEOTIDE SEQUENCE [LARGE SCALE GENOMIC DNA]</scope>
    <source>
        <strain evidence="1">Clone GOH B32 T37-40</strain>
    </source>
</reference>
<protein>
    <submittedName>
        <fullName evidence="1">Uncharacterized protein</fullName>
    </submittedName>
</protein>
<name>A0AAD4UZR4_PRUDU</name>
<dbReference type="EMBL" id="JAJFAZ020000008">
    <property type="protein sequence ID" value="KAI5315930.1"/>
    <property type="molecule type" value="Genomic_DNA"/>
</dbReference>
<proteinExistence type="predicted"/>